<dbReference type="Pfam" id="PF02811">
    <property type="entry name" value="PHP"/>
    <property type="match status" value="1"/>
</dbReference>
<comment type="function">
    <text evidence="13">DNA polymerase involved in damage-induced mutagenesis and translesion synthesis (TLS). It is not the major replicative DNA polymerase.</text>
</comment>
<dbReference type="SMART" id="SM00481">
    <property type="entry name" value="POLIIIAc"/>
    <property type="match status" value="1"/>
</dbReference>
<dbReference type="InterPro" id="IPR040982">
    <property type="entry name" value="DNA_pol3_finger"/>
</dbReference>
<dbReference type="NCBIfam" id="NF004225">
    <property type="entry name" value="PRK05672.1"/>
    <property type="match status" value="1"/>
</dbReference>
<dbReference type="Gene3D" id="1.10.150.870">
    <property type="match status" value="1"/>
</dbReference>
<dbReference type="GO" id="GO:0005737">
    <property type="term" value="C:cytoplasm"/>
    <property type="evidence" value="ECO:0007669"/>
    <property type="project" value="UniProtKB-SubCell"/>
</dbReference>
<name>A0A1H1AB21_9MICO</name>
<dbReference type="Pfam" id="PF01336">
    <property type="entry name" value="tRNA_anti-codon"/>
    <property type="match status" value="1"/>
</dbReference>
<dbReference type="InterPro" id="IPR003141">
    <property type="entry name" value="Pol/His_phosphatase_N"/>
</dbReference>
<dbReference type="NCBIfam" id="TIGR00594">
    <property type="entry name" value="polc"/>
    <property type="match status" value="1"/>
</dbReference>
<evidence type="ECO:0000256" key="4">
    <source>
        <dbReference type="ARBA" id="ARBA00017273"/>
    </source>
</evidence>
<evidence type="ECO:0000256" key="5">
    <source>
        <dbReference type="ARBA" id="ARBA00022490"/>
    </source>
</evidence>
<keyword evidence="9 13" id="KW-0227">DNA damage</keyword>
<dbReference type="SUPFAM" id="SSF89550">
    <property type="entry name" value="PHP domain-like"/>
    <property type="match status" value="1"/>
</dbReference>
<evidence type="ECO:0000256" key="10">
    <source>
        <dbReference type="ARBA" id="ARBA00022932"/>
    </source>
</evidence>
<dbReference type="GO" id="GO:0006260">
    <property type="term" value="P:DNA replication"/>
    <property type="evidence" value="ECO:0007669"/>
    <property type="project" value="UniProtKB-KW"/>
</dbReference>
<dbReference type="InterPro" id="IPR004805">
    <property type="entry name" value="DnaE2/DnaE/PolC"/>
</dbReference>
<dbReference type="InterPro" id="IPR029460">
    <property type="entry name" value="DNAPol_HHH"/>
</dbReference>
<evidence type="ECO:0000256" key="14">
    <source>
        <dbReference type="SAM" id="MobiDB-lite"/>
    </source>
</evidence>
<feature type="compositionally biased region" description="Basic and acidic residues" evidence="14">
    <location>
        <begin position="868"/>
        <end position="878"/>
    </location>
</feature>
<dbReference type="GO" id="GO:0008408">
    <property type="term" value="F:3'-5' exonuclease activity"/>
    <property type="evidence" value="ECO:0007669"/>
    <property type="project" value="InterPro"/>
</dbReference>
<accession>A0A1H1AB21</accession>
<protein>
    <recommendedName>
        <fullName evidence="4 13">Error-prone DNA polymerase</fullName>
        <ecNumber evidence="3 13">2.7.7.7</ecNumber>
    </recommendedName>
</protein>
<dbReference type="OrthoDB" id="9803237at2"/>
<comment type="catalytic activity">
    <reaction evidence="12 13">
        <text>DNA(n) + a 2'-deoxyribonucleoside 5'-triphosphate = DNA(n+1) + diphosphate</text>
        <dbReference type="Rhea" id="RHEA:22508"/>
        <dbReference type="Rhea" id="RHEA-COMP:17339"/>
        <dbReference type="Rhea" id="RHEA-COMP:17340"/>
        <dbReference type="ChEBI" id="CHEBI:33019"/>
        <dbReference type="ChEBI" id="CHEBI:61560"/>
        <dbReference type="ChEBI" id="CHEBI:173112"/>
        <dbReference type="EC" id="2.7.7.7"/>
    </reaction>
</comment>
<evidence type="ECO:0000256" key="1">
    <source>
        <dbReference type="ARBA" id="ARBA00004496"/>
    </source>
</evidence>
<dbReference type="PANTHER" id="PTHR32294:SF4">
    <property type="entry name" value="ERROR-PRONE DNA POLYMERASE"/>
    <property type="match status" value="1"/>
</dbReference>
<dbReference type="EMBL" id="FNKB01000001">
    <property type="protein sequence ID" value="SDQ36760.1"/>
    <property type="molecule type" value="Genomic_DNA"/>
</dbReference>
<keyword evidence="8 13" id="KW-0235">DNA replication</keyword>
<dbReference type="RefSeq" id="WP_010156789.1">
    <property type="nucleotide sequence ID" value="NZ_FNKB01000001.1"/>
</dbReference>
<dbReference type="EC" id="2.7.7.7" evidence="3 13"/>
<evidence type="ECO:0000256" key="12">
    <source>
        <dbReference type="ARBA" id="ARBA00049244"/>
    </source>
</evidence>
<dbReference type="InterPro" id="IPR004013">
    <property type="entry name" value="PHP_dom"/>
</dbReference>
<dbReference type="Pfam" id="PF14579">
    <property type="entry name" value="HHH_6"/>
    <property type="match status" value="1"/>
</dbReference>
<dbReference type="InterPro" id="IPR004365">
    <property type="entry name" value="NA-bd_OB_tRNA"/>
</dbReference>
<feature type="compositionally biased region" description="Basic and acidic residues" evidence="14">
    <location>
        <begin position="27"/>
        <end position="39"/>
    </location>
</feature>
<comment type="subcellular location">
    <subcellularLocation>
        <location evidence="1 13">Cytoplasm</location>
    </subcellularLocation>
</comment>
<evidence type="ECO:0000259" key="15">
    <source>
        <dbReference type="SMART" id="SM00481"/>
    </source>
</evidence>
<keyword evidence="7 13" id="KW-0548">Nucleotidyltransferase</keyword>
<keyword evidence="11 13" id="KW-0234">DNA repair</keyword>
<dbReference type="Pfam" id="PF17657">
    <property type="entry name" value="DNA_pol3_finger"/>
    <property type="match status" value="1"/>
</dbReference>
<organism evidence="16 17">
    <name type="scientific">Leucobacter chromiiresistens</name>
    <dbReference type="NCBI Taxonomy" id="1079994"/>
    <lineage>
        <taxon>Bacteria</taxon>
        <taxon>Bacillati</taxon>
        <taxon>Actinomycetota</taxon>
        <taxon>Actinomycetes</taxon>
        <taxon>Micrococcales</taxon>
        <taxon>Microbacteriaceae</taxon>
        <taxon>Leucobacter</taxon>
    </lineage>
</organism>
<dbReference type="eggNOG" id="COG0587">
    <property type="taxonomic scope" value="Bacteria"/>
</dbReference>
<dbReference type="GO" id="GO:0006281">
    <property type="term" value="P:DNA repair"/>
    <property type="evidence" value="ECO:0007669"/>
    <property type="project" value="UniProtKB-UniRule"/>
</dbReference>
<proteinExistence type="inferred from homology"/>
<evidence type="ECO:0000256" key="2">
    <source>
        <dbReference type="ARBA" id="ARBA00007391"/>
    </source>
</evidence>
<dbReference type="Pfam" id="PF07733">
    <property type="entry name" value="DNA_pol3_alpha"/>
    <property type="match status" value="1"/>
</dbReference>
<sequence>MRWSNSSLSWNEFERRLSGRAPEGSGADERARAATEDRGAPPPAPPGPVVPYAELHAHSHFSFLDGASSPEHLIAEASRLQLAGIALTDHDGFYGAAAFADAADAHVRRSPEMALLTVYGAELSLGLDAPQLGAADPMGAHLLVLARGASGYHRLAAAITEAQLGGGEKGRPVYDLEALAAAGGGEWAILTGCRKGSVRRALDSASTRSAGDAQALVELDRLTALFGRDNVHVELSHHGHPGDDPRNDRLAELAAARGLPTIATGNVHYATAADAPLAESMAAVRARRSLAELDPHLPASGAAHLRSGSAMLRRFARHPDAIARTVPLAEELAFPLRAARPRLPRLDVPEGHTQMSWLRALVWEGAERRYGIALPDGHRTRIERELEVIEQKNFPGYFLIVHDLVREARNREILCQGRGSAANSAVCFVLGITSVDSIFYDLPFERFLSSLRDEEPDIDVDFDSERREEIIQYVYERYGRRNAAQVANVITYQPKASIRDAAKALGYSAGQQRAWTRALERRRTIEEDPESPIPMSVQRLAQAFQTAPRHLGIHSGGMVLTERPVGEVCPIEHARMEHRTVLQWDKEGCETMGLVKFDMLGLGILSALRHTFDIIAQSTGERWTFDTVPKEEGGVYDMLCRADAIGVFQVESRAQLNTLPRLLPRKFYDLVIEIALIRPGPIQGGAVHPYLRRKNGQEDVVYPHPKLVPVLERTLGVPLFQEQLMQMAMTVGGCSGEDADLLRRSMGSKRGQERIDSLKAKLFEGMAANGITGDEATRMYEQIEAFAGFGFAESHSISFALIVYVSSWCKLHYPGAFLAGLLRAQPMGFYNARSLTEDARRHGVEVRPPDVQHSAALSTLEPLAPRAHGTEEVEDRRPPTGSDDCLAPHHPAPGPFVRDSPDTSALHRRDGAFAVRLGLTEIRGIERDTAERIARARAEAPFADLADLARRADLDRTRLEALAASGACESLGLDRREALWAAAPASDNRERFLPGIAVHVQPPLLPVLNTAEQTALDLWTTGVATGTHPLALLRDGLDARGVVRSDRTRHTQPGSVVEVAGLVTHRQRPGTASGITFLTLEDEAGTVNIVTWAKVWTRNRLVARASPALIIRGVLERSPEGVVNVIAQTFEPLAAPIGVNSRDFR</sequence>
<evidence type="ECO:0000256" key="7">
    <source>
        <dbReference type="ARBA" id="ARBA00022695"/>
    </source>
</evidence>
<keyword evidence="5 13" id="KW-0963">Cytoplasm</keyword>
<evidence type="ECO:0000256" key="6">
    <source>
        <dbReference type="ARBA" id="ARBA00022679"/>
    </source>
</evidence>
<evidence type="ECO:0000256" key="3">
    <source>
        <dbReference type="ARBA" id="ARBA00012417"/>
    </source>
</evidence>
<dbReference type="InterPro" id="IPR016195">
    <property type="entry name" value="Pol/histidinol_Pase-like"/>
</dbReference>
<dbReference type="GO" id="GO:0003676">
    <property type="term" value="F:nucleic acid binding"/>
    <property type="evidence" value="ECO:0007669"/>
    <property type="project" value="InterPro"/>
</dbReference>
<evidence type="ECO:0000256" key="8">
    <source>
        <dbReference type="ARBA" id="ARBA00022705"/>
    </source>
</evidence>
<gene>
    <name evidence="13" type="primary">dnaE2</name>
    <name evidence="16" type="ORF">SAMN04488565_2471</name>
</gene>
<evidence type="ECO:0000313" key="17">
    <source>
        <dbReference type="Proteomes" id="UP000182690"/>
    </source>
</evidence>
<dbReference type="InterPro" id="IPR023073">
    <property type="entry name" value="DnaE2"/>
</dbReference>
<evidence type="ECO:0000256" key="9">
    <source>
        <dbReference type="ARBA" id="ARBA00022763"/>
    </source>
</evidence>
<reference evidence="16 17" key="1">
    <citation type="submission" date="2016-10" db="EMBL/GenBank/DDBJ databases">
        <authorList>
            <person name="de Groot N.N."/>
        </authorList>
    </citation>
    <scope>NUCLEOTIDE SEQUENCE [LARGE SCALE GENOMIC DNA]</scope>
    <source>
        <strain evidence="16 17">DSM 22788</strain>
    </source>
</reference>
<dbReference type="AlphaFoldDB" id="A0A1H1AB21"/>
<keyword evidence="6 13" id="KW-0808">Transferase</keyword>
<dbReference type="PANTHER" id="PTHR32294">
    <property type="entry name" value="DNA POLYMERASE III SUBUNIT ALPHA"/>
    <property type="match status" value="1"/>
</dbReference>
<feature type="domain" description="Polymerase/histidinol phosphatase N-terminal" evidence="15">
    <location>
        <begin position="53"/>
        <end position="127"/>
    </location>
</feature>
<dbReference type="HAMAP" id="MF_01902">
    <property type="entry name" value="DNApol_error_prone"/>
    <property type="match status" value="1"/>
</dbReference>
<evidence type="ECO:0000256" key="11">
    <source>
        <dbReference type="ARBA" id="ARBA00023204"/>
    </source>
</evidence>
<comment type="similarity">
    <text evidence="2 13">Belongs to the DNA polymerase type-C family. DnaE2 subfamily.</text>
</comment>
<dbReference type="InterPro" id="IPR011708">
    <property type="entry name" value="DNA_pol3_alpha_NTPase_dom"/>
</dbReference>
<feature type="region of interest" description="Disordered" evidence="14">
    <location>
        <begin position="16"/>
        <end position="48"/>
    </location>
</feature>
<dbReference type="CDD" id="cd04485">
    <property type="entry name" value="DnaE_OBF"/>
    <property type="match status" value="1"/>
</dbReference>
<keyword evidence="10 13" id="KW-0239">DNA-directed DNA polymerase</keyword>
<dbReference type="Gene3D" id="3.20.20.140">
    <property type="entry name" value="Metal-dependent hydrolases"/>
    <property type="match status" value="1"/>
</dbReference>
<feature type="region of interest" description="Disordered" evidence="14">
    <location>
        <begin position="845"/>
        <end position="903"/>
    </location>
</feature>
<evidence type="ECO:0000313" key="16">
    <source>
        <dbReference type="EMBL" id="SDQ36760.1"/>
    </source>
</evidence>
<dbReference type="GO" id="GO:0003887">
    <property type="term" value="F:DNA-directed DNA polymerase activity"/>
    <property type="evidence" value="ECO:0007669"/>
    <property type="project" value="UniProtKB-UniRule"/>
</dbReference>
<dbReference type="STRING" id="1079994.SAMN04488565_2471"/>
<evidence type="ECO:0000256" key="13">
    <source>
        <dbReference type="HAMAP-Rule" id="MF_01902"/>
    </source>
</evidence>
<dbReference type="Proteomes" id="UP000182690">
    <property type="component" value="Unassembled WGS sequence"/>
</dbReference>